<dbReference type="EMBL" id="CP000302">
    <property type="protein sequence ID" value="ABE56571.1"/>
    <property type="molecule type" value="Genomic_DNA"/>
</dbReference>
<sequence>MLTFSQTDNLSQAQIEGAMTIHNAFELKGQLMQVLNFSHSLELDLSTVTEIDGAGLQLLIMAKQQQARAHLELTLIHHSDAVVEAMELMGLVSWFNDPVIMARQ</sequence>
<dbReference type="SUPFAM" id="SSF52091">
    <property type="entry name" value="SpoIIaa-like"/>
    <property type="match status" value="1"/>
</dbReference>
<dbReference type="STRING" id="318161.Sden_3295"/>
<dbReference type="PANTHER" id="PTHR35849:SF2">
    <property type="entry name" value="BLR2341 PROTEIN"/>
    <property type="match status" value="1"/>
</dbReference>
<accession>Q12J05</accession>
<dbReference type="InterPro" id="IPR052746">
    <property type="entry name" value="MlaB_ABC_Transporter"/>
</dbReference>
<dbReference type="PROSITE" id="PS50801">
    <property type="entry name" value="STAS"/>
    <property type="match status" value="1"/>
</dbReference>
<dbReference type="CDD" id="cd07043">
    <property type="entry name" value="STAS_anti-anti-sigma_factors"/>
    <property type="match status" value="1"/>
</dbReference>
<dbReference type="Pfam" id="PF13466">
    <property type="entry name" value="STAS_2"/>
    <property type="match status" value="1"/>
</dbReference>
<dbReference type="InterPro" id="IPR058548">
    <property type="entry name" value="MlaB-like_STAS"/>
</dbReference>
<dbReference type="eggNOG" id="COG1366">
    <property type="taxonomic scope" value="Bacteria"/>
</dbReference>
<dbReference type="OrthoDB" id="5816515at2"/>
<dbReference type="Gene3D" id="3.30.750.24">
    <property type="entry name" value="STAS domain"/>
    <property type="match status" value="1"/>
</dbReference>
<evidence type="ECO:0000313" key="3">
    <source>
        <dbReference type="Proteomes" id="UP000001982"/>
    </source>
</evidence>
<evidence type="ECO:0000259" key="1">
    <source>
        <dbReference type="PROSITE" id="PS50801"/>
    </source>
</evidence>
<dbReference type="InterPro" id="IPR002645">
    <property type="entry name" value="STAS_dom"/>
</dbReference>
<dbReference type="Proteomes" id="UP000001982">
    <property type="component" value="Chromosome"/>
</dbReference>
<dbReference type="KEGG" id="sdn:Sden_3295"/>
<dbReference type="AlphaFoldDB" id="Q12J05"/>
<reference evidence="2 3" key="1">
    <citation type="submission" date="2006-03" db="EMBL/GenBank/DDBJ databases">
        <title>Complete sequence of Shewanella denitrificans OS217.</title>
        <authorList>
            <consortium name="US DOE Joint Genome Institute"/>
            <person name="Copeland A."/>
            <person name="Lucas S."/>
            <person name="Lapidus A."/>
            <person name="Barry K."/>
            <person name="Detter J.C."/>
            <person name="Glavina del Rio T."/>
            <person name="Hammon N."/>
            <person name="Israni S."/>
            <person name="Dalin E."/>
            <person name="Tice H."/>
            <person name="Pitluck S."/>
            <person name="Brettin T."/>
            <person name="Bruce D."/>
            <person name="Han C."/>
            <person name="Tapia R."/>
            <person name="Gilna P."/>
            <person name="Kiss H."/>
            <person name="Schmutz J."/>
            <person name="Larimer F."/>
            <person name="Land M."/>
            <person name="Hauser L."/>
            <person name="Kyrpides N."/>
            <person name="Lykidis A."/>
            <person name="Richardson P."/>
        </authorList>
    </citation>
    <scope>NUCLEOTIDE SEQUENCE [LARGE SCALE GENOMIC DNA]</scope>
    <source>
        <strain evidence="3">OS217 / ATCC BAA-1090 / DSM 15013</strain>
    </source>
</reference>
<dbReference type="HOGENOM" id="CLU_115403_14_0_6"/>
<keyword evidence="3" id="KW-1185">Reference proteome</keyword>
<proteinExistence type="predicted"/>
<dbReference type="PANTHER" id="PTHR35849">
    <property type="entry name" value="BLR2341 PROTEIN"/>
    <property type="match status" value="1"/>
</dbReference>
<dbReference type="RefSeq" id="WP_011497716.1">
    <property type="nucleotide sequence ID" value="NC_007954.1"/>
</dbReference>
<dbReference type="InterPro" id="IPR036513">
    <property type="entry name" value="STAS_dom_sf"/>
</dbReference>
<organism evidence="2 3">
    <name type="scientific">Shewanella denitrificans (strain OS217 / ATCC BAA-1090 / DSM 15013)</name>
    <dbReference type="NCBI Taxonomy" id="318161"/>
    <lineage>
        <taxon>Bacteria</taxon>
        <taxon>Pseudomonadati</taxon>
        <taxon>Pseudomonadota</taxon>
        <taxon>Gammaproteobacteria</taxon>
        <taxon>Alteromonadales</taxon>
        <taxon>Shewanellaceae</taxon>
        <taxon>Shewanella</taxon>
    </lineage>
</organism>
<evidence type="ECO:0000313" key="2">
    <source>
        <dbReference type="EMBL" id="ABE56571.1"/>
    </source>
</evidence>
<gene>
    <name evidence="2" type="ordered locus">Sden_3295</name>
</gene>
<name>Q12J05_SHEDO</name>
<feature type="domain" description="STAS" evidence="1">
    <location>
        <begin position="1"/>
        <end position="104"/>
    </location>
</feature>
<protein>
    <submittedName>
        <fullName evidence="2">Sulfate transporter/antisigma-factor antagonist STAS</fullName>
    </submittedName>
</protein>